<feature type="domain" description="Thioesterase" evidence="1">
    <location>
        <begin position="32"/>
        <end position="123"/>
    </location>
</feature>
<dbReference type="SUPFAM" id="SSF53474">
    <property type="entry name" value="alpha/beta-Hydrolases"/>
    <property type="match status" value="1"/>
</dbReference>
<dbReference type="InterPro" id="IPR001031">
    <property type="entry name" value="Thioesterase"/>
</dbReference>
<reference evidence="2 3" key="1">
    <citation type="submission" date="2021-03" db="EMBL/GenBank/DDBJ databases">
        <authorList>
            <person name="So Y."/>
        </authorList>
    </citation>
    <scope>NUCLEOTIDE SEQUENCE [LARGE SCALE GENOMIC DNA]</scope>
    <source>
        <strain evidence="2 3">PWR1</strain>
    </source>
</reference>
<dbReference type="Pfam" id="PF00975">
    <property type="entry name" value="Thioesterase"/>
    <property type="match status" value="1"/>
</dbReference>
<comment type="caution">
    <text evidence="2">The sequence shown here is derived from an EMBL/GenBank/DDBJ whole genome shotgun (WGS) entry which is preliminary data.</text>
</comment>
<keyword evidence="3" id="KW-1185">Reference proteome</keyword>
<name>A0ABS4B0B5_9PROT</name>
<evidence type="ECO:0000259" key="1">
    <source>
        <dbReference type="Pfam" id="PF00975"/>
    </source>
</evidence>
<proteinExistence type="predicted"/>
<dbReference type="RefSeq" id="WP_209354337.1">
    <property type="nucleotide sequence ID" value="NZ_JAGIYZ010000046.1"/>
</dbReference>
<dbReference type="InterPro" id="IPR029058">
    <property type="entry name" value="AB_hydrolase_fold"/>
</dbReference>
<dbReference type="Gene3D" id="3.40.50.1820">
    <property type="entry name" value="alpha/beta hydrolase"/>
    <property type="match status" value="1"/>
</dbReference>
<dbReference type="EMBL" id="JAGIYZ010000046">
    <property type="protein sequence ID" value="MBP0466964.1"/>
    <property type="molecule type" value="Genomic_DNA"/>
</dbReference>
<gene>
    <name evidence="2" type="ORF">J5Y09_23755</name>
</gene>
<organism evidence="2 3">
    <name type="scientific">Roseomonas nitratireducens</name>
    <dbReference type="NCBI Taxonomy" id="2820810"/>
    <lineage>
        <taxon>Bacteria</taxon>
        <taxon>Pseudomonadati</taxon>
        <taxon>Pseudomonadota</taxon>
        <taxon>Alphaproteobacteria</taxon>
        <taxon>Acetobacterales</taxon>
        <taxon>Roseomonadaceae</taxon>
        <taxon>Roseomonas</taxon>
    </lineage>
</organism>
<protein>
    <recommendedName>
        <fullName evidence="1">Thioesterase domain-containing protein</fullName>
    </recommendedName>
</protein>
<dbReference type="Proteomes" id="UP000680815">
    <property type="component" value="Unassembled WGS sequence"/>
</dbReference>
<evidence type="ECO:0000313" key="3">
    <source>
        <dbReference type="Proteomes" id="UP000680815"/>
    </source>
</evidence>
<dbReference type="PROSITE" id="PS51257">
    <property type="entry name" value="PROKAR_LIPOPROTEIN"/>
    <property type="match status" value="1"/>
</dbReference>
<sequence>MRALTPGRRAILGALALSACGPTRLPPVNGQAKGRVVVFRGFVNFFSTGMNILAAQLRLAGWDASVHNHVEWEEQARAALAAGPALARPFAIIGHSLGADTALRMSGRLGQQGLAADLLVTFDPHILLDLPRGARRVVNFYQGNESIDRVLRPARDFDGTLEQRRDDRNGHLTIDKDTTLHAEVLRMLDAIRAGS</sequence>
<accession>A0ABS4B0B5</accession>
<evidence type="ECO:0000313" key="2">
    <source>
        <dbReference type="EMBL" id="MBP0466964.1"/>
    </source>
</evidence>